<dbReference type="InterPro" id="IPR036188">
    <property type="entry name" value="FAD/NAD-bd_sf"/>
</dbReference>
<keyword evidence="2" id="KW-0274">FAD</keyword>
<evidence type="ECO:0000313" key="6">
    <source>
        <dbReference type="Proteomes" id="UP000006753"/>
    </source>
</evidence>
<evidence type="ECO:0000256" key="4">
    <source>
        <dbReference type="ARBA" id="ARBA00023033"/>
    </source>
</evidence>
<dbReference type="GO" id="GO:0004497">
    <property type="term" value="F:monooxygenase activity"/>
    <property type="evidence" value="ECO:0007669"/>
    <property type="project" value="UniProtKB-KW"/>
</dbReference>
<dbReference type="PANTHER" id="PTHR46972">
    <property type="entry name" value="MONOOXYGENASE ASQM-RELATED"/>
    <property type="match status" value="1"/>
</dbReference>
<dbReference type="OMA" id="EGQAMRI"/>
<keyword evidence="3" id="KW-0560">Oxidoreductase</keyword>
<dbReference type="eggNOG" id="KOG2614">
    <property type="taxonomic scope" value="Eukaryota"/>
</dbReference>
<dbReference type="PRINTS" id="PR00420">
    <property type="entry name" value="RNGMNOXGNASE"/>
</dbReference>
<keyword evidence="6" id="KW-1185">Reference proteome</keyword>
<dbReference type="Gene3D" id="3.50.50.60">
    <property type="entry name" value="FAD/NAD(P)-binding domain"/>
    <property type="match status" value="1"/>
</dbReference>
<evidence type="ECO:0000256" key="2">
    <source>
        <dbReference type="ARBA" id="ARBA00022827"/>
    </source>
</evidence>
<dbReference type="PANTHER" id="PTHR46972:SF1">
    <property type="entry name" value="FAD DEPENDENT OXIDOREDUCTASE DOMAIN-CONTAINING PROTEIN"/>
    <property type="match status" value="1"/>
</dbReference>
<dbReference type="OrthoDB" id="655030at2759"/>
<dbReference type="InParanoid" id="K1WV51"/>
<reference evidence="5 6" key="1">
    <citation type="journal article" date="2012" name="BMC Genomics">
        <title>Sequencing the genome of Marssonina brunnea reveals fungus-poplar co-evolution.</title>
        <authorList>
            <person name="Zhu S."/>
            <person name="Cao Y.-Z."/>
            <person name="Jiang C."/>
            <person name="Tan B.-Y."/>
            <person name="Wang Z."/>
            <person name="Feng S."/>
            <person name="Zhang L."/>
            <person name="Su X.-H."/>
            <person name="Brejova B."/>
            <person name="Vinar T."/>
            <person name="Xu M."/>
            <person name="Wang M.-X."/>
            <person name="Zhang S.-G."/>
            <person name="Huang M.-R."/>
            <person name="Wu R."/>
            <person name="Zhou Y."/>
        </authorList>
    </citation>
    <scope>NUCLEOTIDE SEQUENCE [LARGE SCALE GENOMIC DNA]</scope>
    <source>
        <strain evidence="5 6">MB_m1</strain>
    </source>
</reference>
<name>K1WV51_MARBU</name>
<accession>K1WV51</accession>
<proteinExistence type="predicted"/>
<dbReference type="KEGG" id="mbe:MBM_09284"/>
<dbReference type="STRING" id="1072389.K1WV51"/>
<dbReference type="AlphaFoldDB" id="K1WV51"/>
<sequence length="408" mass="45320">MSQRTFKIAIIGAGPAGCMLACLLSESTPPPNTIIDITIFEGSAREYIPLERCSVKLHPRSGLAAIKAGGLYDGYFSRLERSDGSALCVCDKDHKTWFRAKASMEGDHEIDQSKLRNFLYNTFHRDKVRHEEIDGELMIRNVRTQGELVRWRSRLVRVVEEEPEEGKSYGLPMLHFGSGEVIGGWDLVVGADGGWSVTRRYLDPSQEPRYSGISKYVFNIPASSNNLDWASPLVKGGSLFAFGEGKSISAQKLGDGSLNVGAFLRFDSPPLSQSLTKNQILTQFQSWSPVLMRLIQSGQSVPQVYHLHQLPEDFRWNHRPGVTLVGDAAHLMTPTVLLFAGESVNLAFEDAWKLSQAILSGIPVGFETIETVAQSEDVAYLLDYSESEYCYTTITKALLQRYDIGDST</sequence>
<evidence type="ECO:0000256" key="3">
    <source>
        <dbReference type="ARBA" id="ARBA00023002"/>
    </source>
</evidence>
<evidence type="ECO:0000256" key="1">
    <source>
        <dbReference type="ARBA" id="ARBA00022630"/>
    </source>
</evidence>
<gene>
    <name evidence="5" type="ORF">MBM_09284</name>
</gene>
<keyword evidence="4 5" id="KW-0503">Monooxygenase</keyword>
<dbReference type="Proteomes" id="UP000006753">
    <property type="component" value="Unassembled WGS sequence"/>
</dbReference>
<keyword evidence="1" id="KW-0285">Flavoprotein</keyword>
<protein>
    <submittedName>
        <fullName evidence="5">Monooxygenase</fullName>
    </submittedName>
</protein>
<organism evidence="5 6">
    <name type="scientific">Marssonina brunnea f. sp. multigermtubi (strain MB_m1)</name>
    <name type="common">Marssonina leaf spot fungus</name>
    <dbReference type="NCBI Taxonomy" id="1072389"/>
    <lineage>
        <taxon>Eukaryota</taxon>
        <taxon>Fungi</taxon>
        <taxon>Dikarya</taxon>
        <taxon>Ascomycota</taxon>
        <taxon>Pezizomycotina</taxon>
        <taxon>Leotiomycetes</taxon>
        <taxon>Helotiales</taxon>
        <taxon>Drepanopezizaceae</taxon>
        <taxon>Drepanopeziza</taxon>
    </lineage>
</organism>
<dbReference type="HOGENOM" id="CLU_009665_4_0_1"/>
<dbReference type="SUPFAM" id="SSF51905">
    <property type="entry name" value="FAD/NAD(P)-binding domain"/>
    <property type="match status" value="1"/>
</dbReference>
<evidence type="ECO:0000313" key="5">
    <source>
        <dbReference type="EMBL" id="EKD12528.1"/>
    </source>
</evidence>
<dbReference type="EMBL" id="JH921456">
    <property type="protein sequence ID" value="EKD12528.1"/>
    <property type="molecule type" value="Genomic_DNA"/>
</dbReference>